<dbReference type="PROSITE" id="PS51722">
    <property type="entry name" value="G_TR_2"/>
    <property type="match status" value="1"/>
</dbReference>
<evidence type="ECO:0000313" key="5">
    <source>
        <dbReference type="Proteomes" id="UP000319438"/>
    </source>
</evidence>
<proteinExistence type="predicted"/>
<dbReference type="Gene3D" id="2.40.30.10">
    <property type="entry name" value="Translation factors"/>
    <property type="match status" value="1"/>
</dbReference>
<organism evidence="4 5">
    <name type="scientific">Port-miou virus</name>
    <dbReference type="NCBI Taxonomy" id="1733873"/>
    <lineage>
        <taxon>Viruses</taxon>
        <taxon>Varidnaviria</taxon>
        <taxon>Bamfordvirae</taxon>
        <taxon>Nucleocytoviricota</taxon>
        <taxon>Megaviricetes</taxon>
        <taxon>Pimascovirales</taxon>
        <taxon>Pimascovirales incertae sedis</taxon>
        <taxon>Marseilleviridae</taxon>
        <taxon>Losannavirus</taxon>
        <taxon>Losannavirus lausannense</taxon>
        <taxon>Lausannevirus</taxon>
    </lineage>
</organism>
<dbReference type="EMBL" id="KT428292">
    <property type="protein sequence ID" value="ALH06743.1"/>
    <property type="molecule type" value="Genomic_DNA"/>
</dbReference>
<accession>A0A0N9PYS0</accession>
<feature type="domain" description="Tr-type G" evidence="3">
    <location>
        <begin position="1"/>
        <end position="226"/>
    </location>
</feature>
<dbReference type="InterPro" id="IPR009001">
    <property type="entry name" value="Transl_elong_EF1A/Init_IF2_C"/>
</dbReference>
<dbReference type="PROSITE" id="PS00301">
    <property type="entry name" value="G_TR_1"/>
    <property type="match status" value="1"/>
</dbReference>
<dbReference type="PRINTS" id="PR00315">
    <property type="entry name" value="ELONGATNFCT"/>
</dbReference>
<reference evidence="4" key="1">
    <citation type="journal article" date="2015" name="Genome Announc.">
        <title>Complete Genome Sequence of a New Member of the Marseilleviridae Recovered from the Brackish Submarine Spring in the Cassis Port-Miou Calanque, France.</title>
        <authorList>
            <person name="Doutre G."/>
            <person name="Arfib B."/>
            <person name="Rochette P."/>
            <person name="Claverie J.M."/>
            <person name="Bonin P."/>
            <person name="Abergel C."/>
        </authorList>
    </citation>
    <scope>NUCLEOTIDE SEQUENCE [LARGE SCALE GENOMIC DNA]</scope>
    <source>
        <strain evidence="4">1</strain>
    </source>
</reference>
<keyword evidence="4" id="KW-0648">Protein biosynthesis</keyword>
<evidence type="ECO:0000256" key="2">
    <source>
        <dbReference type="ARBA" id="ARBA00023134"/>
    </source>
</evidence>
<dbReference type="GO" id="GO:0003924">
    <property type="term" value="F:GTPase activity"/>
    <property type="evidence" value="ECO:0007669"/>
    <property type="project" value="InterPro"/>
</dbReference>
<sequence length="410" mass="45588">MSHINIAFLGHVDAGKSSLCGTILVESRMVDERKILQVEKEAEESAGKGWGKAFLLDTDPEERKRGKTVEFAREPFVWNNKNFTILDAPGHRNFIPNAIECLANADVCVLVVSARKGEFEAGMSCKADGEGQTREHALLAKAFGVSFLIIFINKMDQVSWDRERYETIKEETGRYLKKIGFTEKNILFLPGSGLSSQNVSSPYRVGWWDGPCLLQVLSDISLKKNTESLETRVSVMASLGKDKLFGKVERGRICIGDNLLLGSCPLQVVDLSTDFCDNKEVAEAGENIFLSFICQENPRQGDFLCSESSPIKKCEKMLALVQVFESSPLFCPGTECVMQLHMSKYECSVEKIVDVKNSKRSLLVRKGEIGKVVINVRALAEPFSEFPKLGRFVLRDKGKTIAVGKVLRVA</sequence>
<dbReference type="InterPro" id="IPR054696">
    <property type="entry name" value="GTP-eEF1A_C"/>
</dbReference>
<dbReference type="Pfam" id="PF00009">
    <property type="entry name" value="GTP_EFTU"/>
    <property type="match status" value="1"/>
</dbReference>
<dbReference type="SUPFAM" id="SSF52540">
    <property type="entry name" value="P-loop containing nucleoside triphosphate hydrolases"/>
    <property type="match status" value="1"/>
</dbReference>
<dbReference type="InterPro" id="IPR031157">
    <property type="entry name" value="G_TR_CS"/>
</dbReference>
<dbReference type="InterPro" id="IPR050100">
    <property type="entry name" value="TRAFAC_GTPase_members"/>
</dbReference>
<dbReference type="InterPro" id="IPR000795">
    <property type="entry name" value="T_Tr_GTP-bd_dom"/>
</dbReference>
<name>A0A0N9PYS0_9VIRU</name>
<keyword evidence="4" id="KW-0251">Elongation factor</keyword>
<dbReference type="PANTHER" id="PTHR23115">
    <property type="entry name" value="TRANSLATION FACTOR"/>
    <property type="match status" value="1"/>
</dbReference>
<keyword evidence="2" id="KW-0342">GTP-binding</keyword>
<evidence type="ECO:0000256" key="1">
    <source>
        <dbReference type="ARBA" id="ARBA00022741"/>
    </source>
</evidence>
<evidence type="ECO:0000313" key="4">
    <source>
        <dbReference type="EMBL" id="ALH06743.1"/>
    </source>
</evidence>
<dbReference type="Pfam" id="PF22594">
    <property type="entry name" value="GTP-eEF1A_C"/>
    <property type="match status" value="1"/>
</dbReference>
<evidence type="ECO:0000259" key="3">
    <source>
        <dbReference type="PROSITE" id="PS51722"/>
    </source>
</evidence>
<dbReference type="Proteomes" id="UP000319438">
    <property type="component" value="Segment"/>
</dbReference>
<dbReference type="Gene3D" id="3.40.50.300">
    <property type="entry name" value="P-loop containing nucleotide triphosphate hydrolases"/>
    <property type="match status" value="1"/>
</dbReference>
<gene>
    <name evidence="4" type="ORF">PMV_045</name>
</gene>
<dbReference type="InterPro" id="IPR027417">
    <property type="entry name" value="P-loop_NTPase"/>
</dbReference>
<dbReference type="GO" id="GO:0005525">
    <property type="term" value="F:GTP binding"/>
    <property type="evidence" value="ECO:0007669"/>
    <property type="project" value="UniProtKB-KW"/>
</dbReference>
<protein>
    <submittedName>
        <fullName evidence="4">Putative translation elongation factor 1-alpha</fullName>
    </submittedName>
</protein>
<dbReference type="SUPFAM" id="SSF50465">
    <property type="entry name" value="EF-Tu/eEF-1alpha/eIF2-gamma C-terminal domain"/>
    <property type="match status" value="1"/>
</dbReference>
<keyword evidence="1" id="KW-0547">Nucleotide-binding</keyword>